<dbReference type="EMBL" id="JAOQIO010000113">
    <property type="protein sequence ID" value="MCU6797048.1"/>
    <property type="molecule type" value="Genomic_DNA"/>
</dbReference>
<sequence length="140" mass="15123">MKKISSRFSIAVHIISLVSVMPSLTGDVIAGSVNTNPAIIRKIMGKLKKAGLITVRAGTGGAMLRVDAAQITLLDIYRAVEVVDHNELFNFHEHPNPDCPVGANIEAALRATMVTAQLALERELAEVTVQQLARQLVNEK</sequence>
<dbReference type="InterPro" id="IPR036388">
    <property type="entry name" value="WH-like_DNA-bd_sf"/>
</dbReference>
<dbReference type="RefSeq" id="WP_262687878.1">
    <property type="nucleotide sequence ID" value="NZ_JAOQIO010000113.1"/>
</dbReference>
<comment type="caution">
    <text evidence="1">The sequence shown here is derived from an EMBL/GenBank/DDBJ whole genome shotgun (WGS) entry which is preliminary data.</text>
</comment>
<reference evidence="1 2" key="1">
    <citation type="submission" date="2022-09" db="EMBL/GenBank/DDBJ databases">
        <authorList>
            <person name="Han X.L."/>
            <person name="Wang Q."/>
            <person name="Lu T."/>
        </authorList>
    </citation>
    <scope>NUCLEOTIDE SEQUENCE [LARGE SCALE GENOMIC DNA]</scope>
    <source>
        <strain evidence="1 2">WQ 127069</strain>
    </source>
</reference>
<dbReference type="PANTHER" id="PTHR33221:SF15">
    <property type="entry name" value="HTH-TYPE TRANSCRIPTIONAL REGULATOR YWGB-RELATED"/>
    <property type="match status" value="1"/>
</dbReference>
<dbReference type="PANTHER" id="PTHR33221">
    <property type="entry name" value="WINGED HELIX-TURN-HELIX TRANSCRIPTIONAL REGULATOR, RRF2 FAMILY"/>
    <property type="match status" value="1"/>
</dbReference>
<proteinExistence type="predicted"/>
<accession>A0ABT2UQV6</accession>
<gene>
    <name evidence="1" type="ORF">OB236_33455</name>
</gene>
<organism evidence="1 2">
    <name type="scientific">Paenibacillus baimaensis</name>
    <dbReference type="NCBI Taxonomy" id="2982185"/>
    <lineage>
        <taxon>Bacteria</taxon>
        <taxon>Bacillati</taxon>
        <taxon>Bacillota</taxon>
        <taxon>Bacilli</taxon>
        <taxon>Bacillales</taxon>
        <taxon>Paenibacillaceae</taxon>
        <taxon>Paenibacillus</taxon>
    </lineage>
</organism>
<evidence type="ECO:0000313" key="2">
    <source>
        <dbReference type="Proteomes" id="UP001652445"/>
    </source>
</evidence>
<dbReference type="InterPro" id="IPR000944">
    <property type="entry name" value="Tscrpt_reg_Rrf2"/>
</dbReference>
<dbReference type="Pfam" id="PF02082">
    <property type="entry name" value="Rrf2"/>
    <property type="match status" value="1"/>
</dbReference>
<name>A0ABT2UQV6_9BACL</name>
<dbReference type="InterPro" id="IPR036390">
    <property type="entry name" value="WH_DNA-bd_sf"/>
</dbReference>
<dbReference type="PROSITE" id="PS51197">
    <property type="entry name" value="HTH_RRF2_2"/>
    <property type="match status" value="1"/>
</dbReference>
<dbReference type="Gene3D" id="1.10.10.10">
    <property type="entry name" value="Winged helix-like DNA-binding domain superfamily/Winged helix DNA-binding domain"/>
    <property type="match status" value="1"/>
</dbReference>
<dbReference type="Proteomes" id="UP001652445">
    <property type="component" value="Unassembled WGS sequence"/>
</dbReference>
<evidence type="ECO:0000313" key="1">
    <source>
        <dbReference type="EMBL" id="MCU6797048.1"/>
    </source>
</evidence>
<dbReference type="SUPFAM" id="SSF46785">
    <property type="entry name" value="Winged helix' DNA-binding domain"/>
    <property type="match status" value="1"/>
</dbReference>
<protein>
    <submittedName>
        <fullName evidence="1">Rrf2 family transcriptional regulator</fullName>
    </submittedName>
</protein>
<keyword evidence="2" id="KW-1185">Reference proteome</keyword>